<feature type="domain" description="Thiamin pyrophosphokinase thiamin-binding" evidence="6">
    <location>
        <begin position="138"/>
        <end position="209"/>
    </location>
</feature>
<keyword evidence="2" id="KW-0547">Nucleotide-binding</keyword>
<dbReference type="InterPro" id="IPR036759">
    <property type="entry name" value="TPK_catalytic_sf"/>
</dbReference>
<name>A0A1M4PNA2_9FIRM</name>
<evidence type="ECO:0000256" key="1">
    <source>
        <dbReference type="ARBA" id="ARBA00022679"/>
    </source>
</evidence>
<dbReference type="CDD" id="cd07995">
    <property type="entry name" value="TPK"/>
    <property type="match status" value="1"/>
</dbReference>
<evidence type="ECO:0000256" key="2">
    <source>
        <dbReference type="ARBA" id="ARBA00022741"/>
    </source>
</evidence>
<dbReference type="SMART" id="SM00983">
    <property type="entry name" value="TPK_B1_binding"/>
    <property type="match status" value="1"/>
</dbReference>
<dbReference type="PANTHER" id="PTHR41299:SF1">
    <property type="entry name" value="THIAMINE PYROPHOSPHOKINASE"/>
    <property type="match status" value="1"/>
</dbReference>
<dbReference type="InterPro" id="IPR006282">
    <property type="entry name" value="Thi_PPkinase"/>
</dbReference>
<dbReference type="InterPro" id="IPR007373">
    <property type="entry name" value="Thiamin_PyroPKinase_B1-bd"/>
</dbReference>
<dbReference type="NCBIfam" id="TIGR01378">
    <property type="entry name" value="thi_PPkinase"/>
    <property type="match status" value="1"/>
</dbReference>
<evidence type="ECO:0000313" key="8">
    <source>
        <dbReference type="Proteomes" id="UP000245423"/>
    </source>
</evidence>
<dbReference type="EMBL" id="LT669839">
    <property type="protein sequence ID" value="SHD76960.1"/>
    <property type="molecule type" value="Genomic_DNA"/>
</dbReference>
<dbReference type="OrthoDB" id="9804377at2"/>
<dbReference type="Pfam" id="PF04263">
    <property type="entry name" value="TPK_catalytic"/>
    <property type="match status" value="1"/>
</dbReference>
<dbReference type="SUPFAM" id="SSF63862">
    <property type="entry name" value="Thiamin pyrophosphokinase, substrate-binding domain"/>
    <property type="match status" value="1"/>
</dbReference>
<dbReference type="GO" id="GO:0005524">
    <property type="term" value="F:ATP binding"/>
    <property type="evidence" value="ECO:0007669"/>
    <property type="project" value="UniProtKB-KW"/>
</dbReference>
<protein>
    <recommendedName>
        <fullName evidence="5">Thiamine diphosphokinase</fullName>
        <ecNumber evidence="5">2.7.6.2</ecNumber>
    </recommendedName>
</protein>
<keyword evidence="1 7" id="KW-0808">Transferase</keyword>
<gene>
    <name evidence="7" type="ORF">CUESP1_1596</name>
</gene>
<proteinExistence type="predicted"/>
<dbReference type="GO" id="GO:0030975">
    <property type="term" value="F:thiamine binding"/>
    <property type="evidence" value="ECO:0007669"/>
    <property type="project" value="InterPro"/>
</dbReference>
<dbReference type="GO" id="GO:0004788">
    <property type="term" value="F:thiamine diphosphokinase activity"/>
    <property type="evidence" value="ECO:0007669"/>
    <property type="project" value="UniProtKB-UniRule"/>
</dbReference>
<evidence type="ECO:0000256" key="4">
    <source>
        <dbReference type="ARBA" id="ARBA00022840"/>
    </source>
</evidence>
<accession>A0A1M4PNA2</accession>
<dbReference type="InterPro" id="IPR036371">
    <property type="entry name" value="TPK_B1-bd_sf"/>
</dbReference>
<evidence type="ECO:0000313" key="7">
    <source>
        <dbReference type="EMBL" id="SHD76960.1"/>
    </source>
</evidence>
<dbReference type="AlphaFoldDB" id="A0A1M4PNA2"/>
<dbReference type="GO" id="GO:0006772">
    <property type="term" value="P:thiamine metabolic process"/>
    <property type="evidence" value="ECO:0007669"/>
    <property type="project" value="UniProtKB-UniRule"/>
</dbReference>
<dbReference type="PANTHER" id="PTHR41299">
    <property type="entry name" value="THIAMINE PYROPHOSPHOKINASE"/>
    <property type="match status" value="1"/>
</dbReference>
<dbReference type="GO" id="GO:0009229">
    <property type="term" value="P:thiamine diphosphate biosynthetic process"/>
    <property type="evidence" value="ECO:0007669"/>
    <property type="project" value="InterPro"/>
</dbReference>
<dbReference type="RefSeq" id="WP_109840588.1">
    <property type="nucleotide sequence ID" value="NZ_LT669839.1"/>
</dbReference>
<keyword evidence="3 7" id="KW-0418">Kinase</keyword>
<sequence>MINLKALIVLNGKIEDLNKLKRLGKESDFILCADGGTNYCLKASLIPDMVIGDLDSIFDDTLEQIKKHNIPIKKFPAKKDKTDAELSIDYLIKKEGFKDVTLVGATGNRIDHTLANLLLLTKLNKKGINSRIVDHNNTIYIVDKELTLTKEEDTFLSIVPITSSGIIITLRGFEYELEKVGIDLGSTFGISNRIVGEKGYIQVHEGQCLVTVSKD</sequence>
<reference evidence="7 8" key="1">
    <citation type="submission" date="2016-11" db="EMBL/GenBank/DDBJ databases">
        <authorList>
            <person name="Manzoor S."/>
        </authorList>
    </citation>
    <scope>NUCLEOTIDE SEQUENCE [LARGE SCALE GENOMIC DNA]</scope>
    <source>
        <strain evidence="7">Clostridium ultunense strain Esp</strain>
    </source>
</reference>
<dbReference type="GO" id="GO:0016301">
    <property type="term" value="F:kinase activity"/>
    <property type="evidence" value="ECO:0007669"/>
    <property type="project" value="UniProtKB-KW"/>
</dbReference>
<keyword evidence="8" id="KW-1185">Reference proteome</keyword>
<dbReference type="Pfam" id="PF04265">
    <property type="entry name" value="TPK_B1_binding"/>
    <property type="match status" value="1"/>
</dbReference>
<keyword evidence="4" id="KW-0067">ATP-binding</keyword>
<dbReference type="InterPro" id="IPR053149">
    <property type="entry name" value="TPK"/>
</dbReference>
<dbReference type="Proteomes" id="UP000245423">
    <property type="component" value="Chromosome 1"/>
</dbReference>
<evidence type="ECO:0000259" key="6">
    <source>
        <dbReference type="SMART" id="SM00983"/>
    </source>
</evidence>
<organism evidence="7 8">
    <name type="scientific">[Clostridium] ultunense Esp</name>
    <dbReference type="NCBI Taxonomy" id="1288971"/>
    <lineage>
        <taxon>Bacteria</taxon>
        <taxon>Bacillati</taxon>
        <taxon>Bacillota</taxon>
        <taxon>Tissierellia</taxon>
        <taxon>Tissierellales</taxon>
        <taxon>Tepidimicrobiaceae</taxon>
        <taxon>Schnuerera</taxon>
    </lineage>
</organism>
<evidence type="ECO:0000256" key="5">
    <source>
        <dbReference type="NCBIfam" id="TIGR01378"/>
    </source>
</evidence>
<dbReference type="EC" id="2.7.6.2" evidence="5"/>
<evidence type="ECO:0000256" key="3">
    <source>
        <dbReference type="ARBA" id="ARBA00022777"/>
    </source>
</evidence>
<dbReference type="Gene3D" id="3.40.50.10240">
    <property type="entry name" value="Thiamin pyrophosphokinase, catalytic domain"/>
    <property type="match status" value="1"/>
</dbReference>
<dbReference type="SUPFAM" id="SSF63999">
    <property type="entry name" value="Thiamin pyrophosphokinase, catalytic domain"/>
    <property type="match status" value="1"/>
</dbReference>
<dbReference type="InterPro" id="IPR007371">
    <property type="entry name" value="TPK_catalytic"/>
</dbReference>